<evidence type="ECO:0000256" key="5">
    <source>
        <dbReference type="ARBA" id="ARBA00022692"/>
    </source>
</evidence>
<evidence type="ECO:0000256" key="7">
    <source>
        <dbReference type="ARBA" id="ARBA00023136"/>
    </source>
</evidence>
<evidence type="ECO:0000256" key="9">
    <source>
        <dbReference type="RuleBase" id="RU369079"/>
    </source>
</evidence>
<accession>A0A1M5RCX5</accession>
<dbReference type="RefSeq" id="WP_084604913.1">
    <property type="nucleotide sequence ID" value="NZ_FQWM01000004.1"/>
</dbReference>
<evidence type="ECO:0000313" key="11">
    <source>
        <dbReference type="EMBL" id="SHH24048.1"/>
    </source>
</evidence>
<organism evidence="11 12">
    <name type="scientific">Cognatishimia maritima</name>
    <dbReference type="NCBI Taxonomy" id="870908"/>
    <lineage>
        <taxon>Bacteria</taxon>
        <taxon>Pseudomonadati</taxon>
        <taxon>Pseudomonadota</taxon>
        <taxon>Alphaproteobacteria</taxon>
        <taxon>Rhodobacterales</taxon>
        <taxon>Paracoccaceae</taxon>
        <taxon>Cognatishimia</taxon>
    </lineage>
</organism>
<dbReference type="Proteomes" id="UP000184211">
    <property type="component" value="Unassembled WGS sequence"/>
</dbReference>
<dbReference type="STRING" id="870908.SAMN04488044_2159"/>
<dbReference type="GO" id="GO:0005886">
    <property type="term" value="C:plasma membrane"/>
    <property type="evidence" value="ECO:0007669"/>
    <property type="project" value="UniProtKB-SubCell"/>
</dbReference>
<keyword evidence="3" id="KW-1003">Cell membrane</keyword>
<evidence type="ECO:0000256" key="8">
    <source>
        <dbReference type="ARBA" id="ARBA00038436"/>
    </source>
</evidence>
<feature type="domain" description="Tripartite ATP-independent periplasmic transporters DctQ component" evidence="10">
    <location>
        <begin position="37"/>
        <end position="173"/>
    </location>
</feature>
<feature type="transmembrane region" description="Helical" evidence="9">
    <location>
        <begin position="102"/>
        <end position="126"/>
    </location>
</feature>
<name>A0A1M5RCX5_9RHOB</name>
<evidence type="ECO:0000256" key="6">
    <source>
        <dbReference type="ARBA" id="ARBA00022989"/>
    </source>
</evidence>
<dbReference type="GO" id="GO:0022857">
    <property type="term" value="F:transmembrane transporter activity"/>
    <property type="evidence" value="ECO:0007669"/>
    <property type="project" value="UniProtKB-UniRule"/>
</dbReference>
<keyword evidence="4 9" id="KW-0997">Cell inner membrane</keyword>
<dbReference type="OrthoDB" id="4250245at2"/>
<feature type="transmembrane region" description="Helical" evidence="9">
    <location>
        <begin position="60"/>
        <end position="82"/>
    </location>
</feature>
<gene>
    <name evidence="11" type="ORF">SAMN04488044_2159</name>
</gene>
<dbReference type="InterPro" id="IPR007387">
    <property type="entry name" value="TRAP_DctQ"/>
</dbReference>
<evidence type="ECO:0000256" key="2">
    <source>
        <dbReference type="ARBA" id="ARBA00022448"/>
    </source>
</evidence>
<comment type="subunit">
    <text evidence="9">The complex comprises the extracytoplasmic solute receptor protein and the two transmembrane proteins.</text>
</comment>
<sequence>MSEEFQPPGGRKIARKGLSALIVSANFTGSALIFAVMALIGLDVAGRNLLGQPISGVPEIVALSIAVIVFLQTPAALAANRLTRSDTFISMLQLKAPFLAKIVETIFDGLGLIVFGIVAYGTWPLLQKAWTRGEFKGAIGDFTAPVWPVKVAIIIGSTLLVLQFAARIINRWRATDDAI</sequence>
<keyword evidence="2 9" id="KW-0813">Transport</keyword>
<protein>
    <recommendedName>
        <fullName evidence="9">TRAP transporter small permease protein</fullName>
    </recommendedName>
</protein>
<comment type="function">
    <text evidence="9">Part of the tripartite ATP-independent periplasmic (TRAP) transport system.</text>
</comment>
<proteinExistence type="inferred from homology"/>
<feature type="transmembrane region" description="Helical" evidence="9">
    <location>
        <begin position="146"/>
        <end position="166"/>
    </location>
</feature>
<evidence type="ECO:0000256" key="3">
    <source>
        <dbReference type="ARBA" id="ARBA00022475"/>
    </source>
</evidence>
<comment type="similarity">
    <text evidence="8 9">Belongs to the TRAP transporter small permease family.</text>
</comment>
<dbReference type="PANTHER" id="PTHR35011">
    <property type="entry name" value="2,3-DIKETO-L-GULONATE TRAP TRANSPORTER SMALL PERMEASE PROTEIN YIAM"/>
    <property type="match status" value="1"/>
</dbReference>
<dbReference type="InterPro" id="IPR055348">
    <property type="entry name" value="DctQ"/>
</dbReference>
<keyword evidence="7 9" id="KW-0472">Membrane</keyword>
<evidence type="ECO:0000259" key="10">
    <source>
        <dbReference type="Pfam" id="PF04290"/>
    </source>
</evidence>
<comment type="subcellular location">
    <subcellularLocation>
        <location evidence="1 9">Cell inner membrane</location>
        <topology evidence="1 9">Multi-pass membrane protein</topology>
    </subcellularLocation>
</comment>
<feature type="transmembrane region" description="Helical" evidence="9">
    <location>
        <begin position="20"/>
        <end position="40"/>
    </location>
</feature>
<keyword evidence="5 9" id="KW-0812">Transmembrane</keyword>
<evidence type="ECO:0000313" key="12">
    <source>
        <dbReference type="Proteomes" id="UP000184211"/>
    </source>
</evidence>
<dbReference type="AlphaFoldDB" id="A0A1M5RCX5"/>
<keyword evidence="12" id="KW-1185">Reference proteome</keyword>
<reference evidence="12" key="1">
    <citation type="submission" date="2016-11" db="EMBL/GenBank/DDBJ databases">
        <authorList>
            <person name="Varghese N."/>
            <person name="Submissions S."/>
        </authorList>
    </citation>
    <scope>NUCLEOTIDE SEQUENCE [LARGE SCALE GENOMIC DNA]</scope>
    <source>
        <strain evidence="12">DSM 28223</strain>
    </source>
</reference>
<evidence type="ECO:0000256" key="4">
    <source>
        <dbReference type="ARBA" id="ARBA00022519"/>
    </source>
</evidence>
<evidence type="ECO:0000256" key="1">
    <source>
        <dbReference type="ARBA" id="ARBA00004429"/>
    </source>
</evidence>
<dbReference type="EMBL" id="FQWM01000004">
    <property type="protein sequence ID" value="SHH24048.1"/>
    <property type="molecule type" value="Genomic_DNA"/>
</dbReference>
<dbReference type="Pfam" id="PF04290">
    <property type="entry name" value="DctQ"/>
    <property type="match status" value="1"/>
</dbReference>
<keyword evidence="6 9" id="KW-1133">Transmembrane helix</keyword>